<organism evidence="2 3">
    <name type="scientific">Vibrio parahaemolyticus</name>
    <dbReference type="NCBI Taxonomy" id="670"/>
    <lineage>
        <taxon>Bacteria</taxon>
        <taxon>Pseudomonadati</taxon>
        <taxon>Pseudomonadota</taxon>
        <taxon>Gammaproteobacteria</taxon>
        <taxon>Vibrionales</taxon>
        <taxon>Vibrionaceae</taxon>
        <taxon>Vibrio</taxon>
    </lineage>
</organism>
<keyword evidence="1" id="KW-0175">Coiled coil</keyword>
<dbReference type="EMBL" id="JABCLB010000930">
    <property type="protein sequence ID" value="NMU82719.1"/>
    <property type="molecule type" value="Genomic_DNA"/>
</dbReference>
<evidence type="ECO:0000256" key="1">
    <source>
        <dbReference type="SAM" id="Coils"/>
    </source>
</evidence>
<feature type="coiled-coil region" evidence="1">
    <location>
        <begin position="7"/>
        <end position="41"/>
    </location>
</feature>
<dbReference type="AlphaFoldDB" id="A0A7Y0XBY9"/>
<sequence length="75" mass="8938">KQLEAKLERCEEERKKAKITIARLSEECDRKDAALNEKIAEIDELITSMWQQIPREAQRSLIIEKAENIVRFRKR</sequence>
<accession>A0A7Y0XBY9</accession>
<feature type="non-terminal residue" evidence="2">
    <location>
        <position position="1"/>
    </location>
</feature>
<reference evidence="2 3" key="1">
    <citation type="submission" date="2020-04" db="EMBL/GenBank/DDBJ databases">
        <title>Whole-genome sequencing of Vibrio spp. from China reveals different genetic environments of blaCTX-M-14 among diverse lineages.</title>
        <authorList>
            <person name="Zheng Z."/>
            <person name="Ye L."/>
            <person name="Chen S."/>
        </authorList>
    </citation>
    <scope>NUCLEOTIDE SEQUENCE [LARGE SCALE GENOMIC DNA]</scope>
    <source>
        <strain evidence="2 3">Vb0551</strain>
    </source>
</reference>
<proteinExistence type="predicted"/>
<evidence type="ECO:0000313" key="2">
    <source>
        <dbReference type="EMBL" id="NMU82719.1"/>
    </source>
</evidence>
<comment type="caution">
    <text evidence="2">The sequence shown here is derived from an EMBL/GenBank/DDBJ whole genome shotgun (WGS) entry which is preliminary data.</text>
</comment>
<dbReference type="Proteomes" id="UP000518904">
    <property type="component" value="Unassembled WGS sequence"/>
</dbReference>
<evidence type="ECO:0000313" key="3">
    <source>
        <dbReference type="Proteomes" id="UP000518904"/>
    </source>
</evidence>
<gene>
    <name evidence="2" type="ORF">HKB16_07465</name>
</gene>
<protein>
    <submittedName>
        <fullName evidence="2">Uncharacterized protein</fullName>
    </submittedName>
</protein>
<name>A0A7Y0XBY9_VIBPH</name>